<dbReference type="InterPro" id="IPR006674">
    <property type="entry name" value="HD_domain"/>
</dbReference>
<evidence type="ECO:0000313" key="3">
    <source>
        <dbReference type="EMBL" id="RBP18470.1"/>
    </source>
</evidence>
<keyword evidence="3" id="KW-0418">Kinase</keyword>
<name>A0ABX9GBC3_9BURK</name>
<dbReference type="Proteomes" id="UP000252124">
    <property type="component" value="Unassembled WGS sequence"/>
</dbReference>
<keyword evidence="4" id="KW-1185">Reference proteome</keyword>
<dbReference type="Pfam" id="PF01966">
    <property type="entry name" value="HD"/>
    <property type="match status" value="1"/>
</dbReference>
<evidence type="ECO:0000313" key="4">
    <source>
        <dbReference type="Proteomes" id="UP000252124"/>
    </source>
</evidence>
<dbReference type="EMBL" id="QNRM01000006">
    <property type="protein sequence ID" value="RBP18470.1"/>
    <property type="molecule type" value="Genomic_DNA"/>
</dbReference>
<evidence type="ECO:0000259" key="2">
    <source>
        <dbReference type="Pfam" id="PF01966"/>
    </source>
</evidence>
<gene>
    <name evidence="3" type="ORF">DFP87_1068</name>
</gene>
<evidence type="ECO:0000256" key="1">
    <source>
        <dbReference type="ARBA" id="ARBA00022741"/>
    </source>
</evidence>
<dbReference type="Gene3D" id="3.40.50.300">
    <property type="entry name" value="P-loop containing nucleotide triphosphate hydrolases"/>
    <property type="match status" value="1"/>
</dbReference>
<accession>A0ABX9GBC3</accession>
<feature type="domain" description="HD" evidence="2">
    <location>
        <begin position="47"/>
        <end position="140"/>
    </location>
</feature>
<dbReference type="InterPro" id="IPR027417">
    <property type="entry name" value="P-loop_NTPase"/>
</dbReference>
<dbReference type="InterPro" id="IPR003607">
    <property type="entry name" value="HD/PDEase_dom"/>
</dbReference>
<organism evidence="3 4">
    <name type="scientific">Achromobacter marplatensis</name>
    <dbReference type="NCBI Taxonomy" id="470868"/>
    <lineage>
        <taxon>Bacteria</taxon>
        <taxon>Pseudomonadati</taxon>
        <taxon>Pseudomonadota</taxon>
        <taxon>Betaproteobacteria</taxon>
        <taxon>Burkholderiales</taxon>
        <taxon>Alcaligenaceae</taxon>
        <taxon>Achromobacter</taxon>
    </lineage>
</organism>
<keyword evidence="1" id="KW-0547">Nucleotide-binding</keyword>
<keyword evidence="3" id="KW-0808">Transferase</keyword>
<sequence length="378" mass="42382">MQYAQLQALAPAPGDMPDYDACLAAFPALELAKTTPQDPRYHGEGDVWTHTKMVMEALLALPQYQAADRADQEVVFLAALLHDVAKHSTTVIDPVTGAIGQPGHSRKGAIDARIALWDAGVPFAVREAVCRLIAVHQVPFFALEGSRRGKTPEFIVRELSWQVDIPLLAMLAEADMRGRICSDSQRVLDNIALFCELAREERCFGQPRAFADVHTAVSYFRGADVHPDYPLFQEPGSRVIVMSGLPASGKNTWVARHHPELPVISFDDAREELGLRHGKNEGMVAHLAIDRARELLRRKAPFVWNATHLSELMRKKTLDLLYSYHAHVELVYLEQPRAELLRRNSRRDTSLSNKTLTGMLHRWDLPLPTEAHRVTYAV</sequence>
<dbReference type="SUPFAM" id="SSF109604">
    <property type="entry name" value="HD-domain/PDEase-like"/>
    <property type="match status" value="1"/>
</dbReference>
<dbReference type="Gene3D" id="1.10.3210.10">
    <property type="entry name" value="Hypothetical protein af1432"/>
    <property type="match status" value="1"/>
</dbReference>
<protein>
    <submittedName>
        <fullName evidence="3">Kinase</fullName>
    </submittedName>
</protein>
<dbReference type="RefSeq" id="WP_088590108.1">
    <property type="nucleotide sequence ID" value="NZ_CADIJU010000007.1"/>
</dbReference>
<dbReference type="CDD" id="cd00077">
    <property type="entry name" value="HDc"/>
    <property type="match status" value="1"/>
</dbReference>
<dbReference type="GeneID" id="99731580"/>
<reference evidence="3 4" key="1">
    <citation type="submission" date="2018-06" db="EMBL/GenBank/DDBJ databases">
        <title>Genomic Encyclopedia of Type Strains, Phase III (KMG-III): the genomes of soil and plant-associated and newly described type strains.</title>
        <authorList>
            <person name="Whitman W."/>
        </authorList>
    </citation>
    <scope>NUCLEOTIDE SEQUENCE [LARGE SCALE GENOMIC DNA]</scope>
    <source>
        <strain evidence="3 4">CECT 7342</strain>
    </source>
</reference>
<dbReference type="Pfam" id="PF13671">
    <property type="entry name" value="AAA_33"/>
    <property type="match status" value="1"/>
</dbReference>
<dbReference type="PANTHER" id="PTHR47545:SF1">
    <property type="entry name" value="MULTIFUNCTIONAL CCA PROTEIN"/>
    <property type="match status" value="1"/>
</dbReference>
<proteinExistence type="predicted"/>
<dbReference type="PANTHER" id="PTHR47545">
    <property type="entry name" value="MULTIFUNCTIONAL CCA PROTEIN"/>
    <property type="match status" value="1"/>
</dbReference>
<comment type="caution">
    <text evidence="3">The sequence shown here is derived from an EMBL/GenBank/DDBJ whole genome shotgun (WGS) entry which is preliminary data.</text>
</comment>
<dbReference type="InterPro" id="IPR050124">
    <property type="entry name" value="tRNA_CCA-adding_enzyme"/>
</dbReference>
<dbReference type="SUPFAM" id="SSF52540">
    <property type="entry name" value="P-loop containing nucleoside triphosphate hydrolases"/>
    <property type="match status" value="1"/>
</dbReference>
<dbReference type="GO" id="GO:0016301">
    <property type="term" value="F:kinase activity"/>
    <property type="evidence" value="ECO:0007669"/>
    <property type="project" value="UniProtKB-KW"/>
</dbReference>